<dbReference type="EMBL" id="ARYI01000010">
    <property type="protein sequence ID" value="KCZ91967.1"/>
    <property type="molecule type" value="Genomic_DNA"/>
</dbReference>
<dbReference type="PATRIC" id="fig|1280951.3.peg.2433"/>
<protein>
    <submittedName>
        <fullName evidence="3">Putative lipoprotein</fullName>
    </submittedName>
</protein>
<dbReference type="AlphaFoldDB" id="A0A059FMY5"/>
<dbReference type="Proteomes" id="UP000025061">
    <property type="component" value="Unassembled WGS sequence"/>
</dbReference>
<organism evidence="3 4">
    <name type="scientific">Hyphomonas hirschiana VP5</name>
    <dbReference type="NCBI Taxonomy" id="1280951"/>
    <lineage>
        <taxon>Bacteria</taxon>
        <taxon>Pseudomonadati</taxon>
        <taxon>Pseudomonadota</taxon>
        <taxon>Alphaproteobacteria</taxon>
        <taxon>Hyphomonadales</taxon>
        <taxon>Hyphomonadaceae</taxon>
        <taxon>Hyphomonas</taxon>
    </lineage>
</organism>
<proteinExistence type="predicted"/>
<accession>A0A059FMY5</accession>
<keyword evidence="4" id="KW-1185">Reference proteome</keyword>
<dbReference type="InterPro" id="IPR013229">
    <property type="entry name" value="PEGA"/>
</dbReference>
<reference evidence="3 4" key="1">
    <citation type="submission" date="2013-04" db="EMBL/GenBank/DDBJ databases">
        <title>Hyphomonas hirschiana VP5 Genome Sequencing.</title>
        <authorList>
            <person name="Lai Q."/>
            <person name="Shao Z."/>
        </authorList>
    </citation>
    <scope>NUCLEOTIDE SEQUENCE [LARGE SCALE GENOMIC DNA]</scope>
    <source>
        <strain evidence="3 4">VP5</strain>
    </source>
</reference>
<name>A0A059FMY5_9PROT</name>
<evidence type="ECO:0000313" key="4">
    <source>
        <dbReference type="Proteomes" id="UP000025061"/>
    </source>
</evidence>
<gene>
    <name evidence="3" type="ORF">HHI_12079</name>
</gene>
<dbReference type="Pfam" id="PF08308">
    <property type="entry name" value="PEGA"/>
    <property type="match status" value="1"/>
</dbReference>
<feature type="region of interest" description="Disordered" evidence="1">
    <location>
        <begin position="124"/>
        <end position="149"/>
    </location>
</feature>
<evidence type="ECO:0000259" key="2">
    <source>
        <dbReference type="Pfam" id="PF08308"/>
    </source>
</evidence>
<keyword evidence="3" id="KW-0449">Lipoprotein</keyword>
<sequence length="149" mass="15001">MLLPMAVAMSACATVTRGTSEAFVVETTPSGASVATSLGLSCSPTPCVLPKVKRESEFTVTISKEGYETTTHNVTHQMSGGGGAGMAGNVILGGGIGAILDANNGSTQELVPNPLKVTLQPLKSAGSATTDSKAEVEAFIESQETAPSS</sequence>
<feature type="domain" description="PEGA" evidence="2">
    <location>
        <begin position="24"/>
        <end position="75"/>
    </location>
</feature>
<evidence type="ECO:0000256" key="1">
    <source>
        <dbReference type="SAM" id="MobiDB-lite"/>
    </source>
</evidence>
<comment type="caution">
    <text evidence="3">The sequence shown here is derived from an EMBL/GenBank/DDBJ whole genome shotgun (WGS) entry which is preliminary data.</text>
</comment>
<evidence type="ECO:0000313" key="3">
    <source>
        <dbReference type="EMBL" id="KCZ91967.1"/>
    </source>
</evidence>